<dbReference type="RefSeq" id="WP_088711882.1">
    <property type="nucleotide sequence ID" value="NZ_NFZT01000001.1"/>
</dbReference>
<dbReference type="Proteomes" id="UP000198462">
    <property type="component" value="Unassembled WGS sequence"/>
</dbReference>
<dbReference type="GO" id="GO:0005829">
    <property type="term" value="C:cytosol"/>
    <property type="evidence" value="ECO:0007669"/>
    <property type="project" value="TreeGrafter"/>
</dbReference>
<feature type="domain" description="DEAD-box RNA helicase Q" evidence="15">
    <location>
        <begin position="1"/>
        <end position="29"/>
    </location>
</feature>
<reference evidence="17" key="1">
    <citation type="submission" date="2017-05" db="EMBL/GenBank/DDBJ databases">
        <authorList>
            <person name="Lin X."/>
        </authorList>
    </citation>
    <scope>NUCLEOTIDE SEQUENCE [LARGE SCALE GENOMIC DNA]</scope>
    <source>
        <strain evidence="17">JLT2012</strain>
    </source>
</reference>
<dbReference type="Pfam" id="PF00271">
    <property type="entry name" value="Helicase_C"/>
    <property type="match status" value="1"/>
</dbReference>
<feature type="domain" description="Helicase C-terminal" evidence="14">
    <location>
        <begin position="216"/>
        <end position="376"/>
    </location>
</feature>
<dbReference type="PROSITE" id="PS51195">
    <property type="entry name" value="Q_MOTIF"/>
    <property type="match status" value="1"/>
</dbReference>
<comment type="caution">
    <text evidence="16">The sequence shown here is derived from an EMBL/GenBank/DDBJ whole genome shotgun (WGS) entry which is preliminary data.</text>
</comment>
<keyword evidence="6 11" id="KW-0067">ATP-binding</keyword>
<dbReference type="EMBL" id="NFZT01000001">
    <property type="protein sequence ID" value="OWV33094.1"/>
    <property type="molecule type" value="Genomic_DNA"/>
</dbReference>
<evidence type="ECO:0000256" key="11">
    <source>
        <dbReference type="RuleBase" id="RU000492"/>
    </source>
</evidence>
<feature type="domain" description="Helicase ATP-binding" evidence="13">
    <location>
        <begin position="32"/>
        <end position="205"/>
    </location>
</feature>
<dbReference type="InterPro" id="IPR050079">
    <property type="entry name" value="DEAD_box_RNA_helicase"/>
</dbReference>
<dbReference type="EC" id="3.6.4.13" evidence="1"/>
<accession>A0A219B4J6</accession>
<feature type="compositionally biased region" description="Acidic residues" evidence="12">
    <location>
        <begin position="430"/>
        <end position="444"/>
    </location>
</feature>
<evidence type="ECO:0000256" key="7">
    <source>
        <dbReference type="ARBA" id="ARBA00038437"/>
    </source>
</evidence>
<evidence type="ECO:0000259" key="14">
    <source>
        <dbReference type="PROSITE" id="PS51194"/>
    </source>
</evidence>
<comment type="similarity">
    <text evidence="7 11">Belongs to the DEAD box helicase family.</text>
</comment>
<dbReference type="SMART" id="SM00490">
    <property type="entry name" value="HELICc"/>
    <property type="match status" value="1"/>
</dbReference>
<evidence type="ECO:0000256" key="5">
    <source>
        <dbReference type="ARBA" id="ARBA00022806"/>
    </source>
</evidence>
<evidence type="ECO:0000256" key="9">
    <source>
        <dbReference type="ARBA" id="ARBA00074363"/>
    </source>
</evidence>
<feature type="compositionally biased region" description="Basic and acidic residues" evidence="12">
    <location>
        <begin position="471"/>
        <end position="482"/>
    </location>
</feature>
<dbReference type="STRING" id="1234595.C725_0586"/>
<feature type="compositionally biased region" description="Low complexity" evidence="12">
    <location>
        <begin position="377"/>
        <end position="388"/>
    </location>
</feature>
<evidence type="ECO:0000256" key="10">
    <source>
        <dbReference type="PROSITE-ProRule" id="PRU00552"/>
    </source>
</evidence>
<dbReference type="SMART" id="SM00487">
    <property type="entry name" value="DEXDc"/>
    <property type="match status" value="1"/>
</dbReference>
<dbReference type="PANTHER" id="PTHR47959:SF13">
    <property type="entry name" value="ATP-DEPENDENT RNA HELICASE RHLE"/>
    <property type="match status" value="1"/>
</dbReference>
<feature type="region of interest" description="Disordered" evidence="12">
    <location>
        <begin position="368"/>
        <end position="513"/>
    </location>
</feature>
<dbReference type="AlphaFoldDB" id="A0A219B4J6"/>
<dbReference type="PROSITE" id="PS51192">
    <property type="entry name" value="HELICASE_ATP_BIND_1"/>
    <property type="match status" value="1"/>
</dbReference>
<dbReference type="InterPro" id="IPR027417">
    <property type="entry name" value="P-loop_NTPase"/>
</dbReference>
<dbReference type="InterPro" id="IPR000629">
    <property type="entry name" value="RNA-helicase_DEAD-box_CS"/>
</dbReference>
<name>A0A219B4J6_9SPHN</name>
<dbReference type="Gene3D" id="3.40.50.300">
    <property type="entry name" value="P-loop containing nucleotide triphosphate hydrolases"/>
    <property type="match status" value="2"/>
</dbReference>
<dbReference type="PROSITE" id="PS51194">
    <property type="entry name" value="HELICASE_CTER"/>
    <property type="match status" value="1"/>
</dbReference>
<keyword evidence="3 11" id="KW-0547">Nucleotide-binding</keyword>
<keyword evidence="17" id="KW-1185">Reference proteome</keyword>
<dbReference type="GO" id="GO:0042255">
    <property type="term" value="P:ribosome assembly"/>
    <property type="evidence" value="ECO:0007669"/>
    <property type="project" value="UniProtKB-ARBA"/>
</dbReference>
<keyword evidence="2" id="KW-0963">Cytoplasm</keyword>
<evidence type="ECO:0000259" key="13">
    <source>
        <dbReference type="PROSITE" id="PS51192"/>
    </source>
</evidence>
<evidence type="ECO:0000256" key="3">
    <source>
        <dbReference type="ARBA" id="ARBA00022741"/>
    </source>
</evidence>
<evidence type="ECO:0000256" key="2">
    <source>
        <dbReference type="ARBA" id="ARBA00022490"/>
    </source>
</evidence>
<dbReference type="CDD" id="cd00268">
    <property type="entry name" value="DEADc"/>
    <property type="match status" value="1"/>
</dbReference>
<dbReference type="GO" id="GO:0003724">
    <property type="term" value="F:RNA helicase activity"/>
    <property type="evidence" value="ECO:0007669"/>
    <property type="project" value="UniProtKB-EC"/>
</dbReference>
<dbReference type="GO" id="GO:0016787">
    <property type="term" value="F:hydrolase activity"/>
    <property type="evidence" value="ECO:0007669"/>
    <property type="project" value="UniProtKB-KW"/>
</dbReference>
<evidence type="ECO:0000313" key="17">
    <source>
        <dbReference type="Proteomes" id="UP000198462"/>
    </source>
</evidence>
<gene>
    <name evidence="16" type="ORF">B5C34_06195</name>
</gene>
<feature type="short sequence motif" description="Q motif" evidence="10">
    <location>
        <begin position="1"/>
        <end position="29"/>
    </location>
</feature>
<dbReference type="InterPro" id="IPR014001">
    <property type="entry name" value="Helicase_ATP-bd"/>
</dbReference>
<dbReference type="InterPro" id="IPR001650">
    <property type="entry name" value="Helicase_C-like"/>
</dbReference>
<dbReference type="GO" id="GO:0009266">
    <property type="term" value="P:response to temperature stimulus"/>
    <property type="evidence" value="ECO:0007669"/>
    <property type="project" value="UniProtKB-ARBA"/>
</dbReference>
<dbReference type="GO" id="GO:0003676">
    <property type="term" value="F:nucleic acid binding"/>
    <property type="evidence" value="ECO:0007669"/>
    <property type="project" value="InterPro"/>
</dbReference>
<dbReference type="PANTHER" id="PTHR47959">
    <property type="entry name" value="ATP-DEPENDENT RNA HELICASE RHLE-RELATED"/>
    <property type="match status" value="1"/>
</dbReference>
<dbReference type="InterPro" id="IPR044742">
    <property type="entry name" value="DEAD/DEAH_RhlB"/>
</dbReference>
<evidence type="ECO:0000259" key="15">
    <source>
        <dbReference type="PROSITE" id="PS51195"/>
    </source>
</evidence>
<dbReference type="CDD" id="cd18787">
    <property type="entry name" value="SF2_C_DEAD"/>
    <property type="match status" value="1"/>
</dbReference>
<evidence type="ECO:0000256" key="1">
    <source>
        <dbReference type="ARBA" id="ARBA00012552"/>
    </source>
</evidence>
<dbReference type="FunFam" id="3.40.50.300:FF:000108">
    <property type="entry name" value="ATP-dependent RNA helicase RhlE"/>
    <property type="match status" value="1"/>
</dbReference>
<organism evidence="16 17">
    <name type="scientific">Pacificimonas flava</name>
    <dbReference type="NCBI Taxonomy" id="1234595"/>
    <lineage>
        <taxon>Bacteria</taxon>
        <taxon>Pseudomonadati</taxon>
        <taxon>Pseudomonadota</taxon>
        <taxon>Alphaproteobacteria</taxon>
        <taxon>Sphingomonadales</taxon>
        <taxon>Sphingosinicellaceae</taxon>
        <taxon>Pacificimonas</taxon>
    </lineage>
</organism>
<dbReference type="Pfam" id="PF00270">
    <property type="entry name" value="DEAD"/>
    <property type="match status" value="1"/>
</dbReference>
<keyword evidence="5 11" id="KW-0347">Helicase</keyword>
<dbReference type="PROSITE" id="PS00039">
    <property type="entry name" value="DEAD_ATP_HELICASE"/>
    <property type="match status" value="1"/>
</dbReference>
<dbReference type="InterPro" id="IPR014014">
    <property type="entry name" value="RNA_helicase_DEAD_Q_motif"/>
</dbReference>
<dbReference type="SUPFAM" id="SSF52540">
    <property type="entry name" value="P-loop containing nucleoside triphosphate hydrolases"/>
    <property type="match status" value="1"/>
</dbReference>
<evidence type="ECO:0000313" key="16">
    <source>
        <dbReference type="EMBL" id="OWV33094.1"/>
    </source>
</evidence>
<dbReference type="OrthoDB" id="9805696at2"/>
<evidence type="ECO:0000256" key="8">
    <source>
        <dbReference type="ARBA" id="ARBA00047984"/>
    </source>
</evidence>
<keyword evidence="4 11" id="KW-0378">Hydrolase</keyword>
<comment type="catalytic activity">
    <reaction evidence="8">
        <text>ATP + H2O = ADP + phosphate + H(+)</text>
        <dbReference type="Rhea" id="RHEA:13065"/>
        <dbReference type="ChEBI" id="CHEBI:15377"/>
        <dbReference type="ChEBI" id="CHEBI:15378"/>
        <dbReference type="ChEBI" id="CHEBI:30616"/>
        <dbReference type="ChEBI" id="CHEBI:43474"/>
        <dbReference type="ChEBI" id="CHEBI:456216"/>
        <dbReference type="EC" id="3.6.4.13"/>
    </reaction>
</comment>
<protein>
    <recommendedName>
        <fullName evidence="9">DEAD-box ATP-dependent RNA helicase RhpA</fullName>
        <ecNumber evidence="1">3.6.4.13</ecNumber>
    </recommendedName>
</protein>
<dbReference type="GO" id="GO:0005524">
    <property type="term" value="F:ATP binding"/>
    <property type="evidence" value="ECO:0007669"/>
    <property type="project" value="UniProtKB-KW"/>
</dbReference>
<dbReference type="InterPro" id="IPR011545">
    <property type="entry name" value="DEAD/DEAH_box_helicase_dom"/>
</dbReference>
<proteinExistence type="inferred from homology"/>
<evidence type="ECO:0000256" key="6">
    <source>
        <dbReference type="ARBA" id="ARBA00022840"/>
    </source>
</evidence>
<sequence>MSFHPLGLSDELLSAVADSGYTEPTDIQRQAIPLVLMGKDVVGVAQTGTGKTASFVLPLIDILAQGRSRARMPRSLIIAPTRELADQVAQNFEKYGRNHKLTMALLIGGVGFGDQDKLLEKGVDVLIATPGRLLDQFERGKILLSGVDILVIDEADRMLDMGFIPDVERICSLLGRNRQTLLFSATMPPPIKKLADKFMSSPKQVESARQSSTNENIEQRLLEVNPRSKRATLRKLLRQDEVTSSIVFSNRKRDVREIAAMLEKEGFAVGQIHGDMDQKDRLATMERFKAGDVNILVASDVAARGLDVKGVSHVINYDVPYNAEDYVHRIGRTGRAGAKGVSYTLATEKDAEFIAAIEKLIGRKIQTTTPGEEVEAAKGAAPRGAAPKSEADGSAEDSDSETKAKPKRRRSKSGGQRSRAKQRDAGESPDVADEPTSDSVEPAEESDRPAPEKKPRRRKSRAKTSPAKTTEGPDSRDGEASPKAKPAAIIDEPLSPEDAVEDWNGPIPAFLSR</sequence>
<evidence type="ECO:0000256" key="12">
    <source>
        <dbReference type="SAM" id="MobiDB-lite"/>
    </source>
</evidence>
<evidence type="ECO:0000256" key="4">
    <source>
        <dbReference type="ARBA" id="ARBA00022801"/>
    </source>
</evidence>